<comment type="caution">
    <text evidence="3">The sequence shown here is derived from an EMBL/GenBank/DDBJ whole genome shotgun (WGS) entry which is preliminary data.</text>
</comment>
<gene>
    <name evidence="3" type="ORF">SO694_0024104</name>
</gene>
<dbReference type="Proteomes" id="UP001363151">
    <property type="component" value="Unassembled WGS sequence"/>
</dbReference>
<feature type="compositionally biased region" description="Low complexity" evidence="1">
    <location>
        <begin position="291"/>
        <end position="301"/>
    </location>
</feature>
<keyword evidence="4" id="KW-1185">Reference proteome</keyword>
<feature type="compositionally biased region" description="Acidic residues" evidence="1">
    <location>
        <begin position="372"/>
        <end position="383"/>
    </location>
</feature>
<evidence type="ECO:0000256" key="1">
    <source>
        <dbReference type="SAM" id="MobiDB-lite"/>
    </source>
</evidence>
<name>A0ABR1FRJ1_AURAN</name>
<feature type="transmembrane region" description="Helical" evidence="2">
    <location>
        <begin position="206"/>
        <end position="231"/>
    </location>
</feature>
<protein>
    <recommendedName>
        <fullName evidence="5">THH1/TOM1/TOM3 domain-containing protein</fullName>
    </recommendedName>
</protein>
<feature type="transmembrane region" description="Helical" evidence="2">
    <location>
        <begin position="243"/>
        <end position="264"/>
    </location>
</feature>
<evidence type="ECO:0000313" key="3">
    <source>
        <dbReference type="EMBL" id="KAK7236644.1"/>
    </source>
</evidence>
<evidence type="ECO:0008006" key="5">
    <source>
        <dbReference type="Google" id="ProtNLM"/>
    </source>
</evidence>
<keyword evidence="2" id="KW-1133">Transmembrane helix</keyword>
<feature type="region of interest" description="Disordered" evidence="1">
    <location>
        <begin position="366"/>
        <end position="440"/>
    </location>
</feature>
<organism evidence="3 4">
    <name type="scientific">Aureococcus anophagefferens</name>
    <name type="common">Harmful bloom alga</name>
    <dbReference type="NCBI Taxonomy" id="44056"/>
    <lineage>
        <taxon>Eukaryota</taxon>
        <taxon>Sar</taxon>
        <taxon>Stramenopiles</taxon>
        <taxon>Ochrophyta</taxon>
        <taxon>Pelagophyceae</taxon>
        <taxon>Pelagomonadales</taxon>
        <taxon>Pelagomonadaceae</taxon>
        <taxon>Aureococcus</taxon>
    </lineage>
</organism>
<reference evidence="3 4" key="1">
    <citation type="submission" date="2024-03" db="EMBL/GenBank/DDBJ databases">
        <title>Aureococcus anophagefferens CCMP1851 and Kratosvirus quantuckense: Draft genome of a second virus-susceptible host strain in the model system.</title>
        <authorList>
            <person name="Chase E."/>
            <person name="Truchon A.R."/>
            <person name="Schepens W."/>
            <person name="Wilhelm S.W."/>
        </authorList>
    </citation>
    <scope>NUCLEOTIDE SEQUENCE [LARGE SCALE GENOMIC DNA]</scope>
    <source>
        <strain evidence="3 4">CCMP1851</strain>
    </source>
</reference>
<feature type="compositionally biased region" description="Low complexity" evidence="1">
    <location>
        <begin position="158"/>
        <end position="170"/>
    </location>
</feature>
<feature type="transmembrane region" description="Helical" evidence="2">
    <location>
        <begin position="175"/>
        <end position="194"/>
    </location>
</feature>
<accession>A0ABR1FRJ1</accession>
<dbReference type="EMBL" id="JBBJCI010000270">
    <property type="protein sequence ID" value="KAK7236644.1"/>
    <property type="molecule type" value="Genomic_DNA"/>
</dbReference>
<feature type="region of interest" description="Disordered" evidence="1">
    <location>
        <begin position="149"/>
        <end position="170"/>
    </location>
</feature>
<keyword evidence="2" id="KW-0472">Membrane</keyword>
<keyword evidence="2" id="KW-0812">Transmembrane</keyword>
<proteinExistence type="predicted"/>
<evidence type="ECO:0000313" key="4">
    <source>
        <dbReference type="Proteomes" id="UP001363151"/>
    </source>
</evidence>
<feature type="transmembrane region" description="Helical" evidence="2">
    <location>
        <begin position="76"/>
        <end position="96"/>
    </location>
</feature>
<evidence type="ECO:0000256" key="2">
    <source>
        <dbReference type="SAM" id="Phobius"/>
    </source>
</evidence>
<feature type="region of interest" description="Disordered" evidence="1">
    <location>
        <begin position="287"/>
        <end position="306"/>
    </location>
</feature>
<sequence length="440" mass="45401">MSDVLEDAEDAGGDGNATRRVVALRDELLHQAGAFLAANGSVTVSSPAIVVSVQVAAAGEPAPRADGAGALYASGAYFLLLLFSVQFYLVVGYYAVCEGDRQLRAARASGARGARRAGGRARRACGPRRAWWRCRCRCWRASARPTSSARSRSRRATASRASSSPTPRCTRSTTLAPALLLALSAIVVSWYQILEERAKARGLTGRCLAALLAANGFYALCALGLSAAAAAGPSAATTATPRARAHLAFFAGACVSQGCAYVHLGLRLGRRLDALGQADERVARLKRRAADAPADDGGSARSRIRCRDGGPLDEGDVYGAREEQPVVIVNPTAPRAGGDEGPALGDEGDVYGAKDDDVVVVANPASRHAADADDGPDLGDEGDVYGGDEKEDVVVVDNPARAALPGGDDDVDVDLGDAHDDPGDAVAGASSLARESHANA</sequence>